<organism evidence="2 3">
    <name type="scientific">Ewingella americana (strain ATCC 33852 / DSM 4580 / CCUG 14506 / JCM 5911 / LMG 7869 / NCTC 12157 / CDC 1468-78)</name>
    <dbReference type="NCBI Taxonomy" id="910964"/>
    <lineage>
        <taxon>Bacteria</taxon>
        <taxon>Pseudomonadati</taxon>
        <taxon>Pseudomonadota</taxon>
        <taxon>Gammaproteobacteria</taxon>
        <taxon>Enterobacterales</taxon>
        <taxon>Yersiniaceae</taxon>
        <taxon>Ewingella</taxon>
    </lineage>
</organism>
<dbReference type="InterPro" id="IPR009350">
    <property type="entry name" value="Phage_tail_T"/>
</dbReference>
<dbReference type="STRING" id="910964.GEAM_4249"/>
<proteinExistence type="predicted"/>
<keyword evidence="3" id="KW-1185">Reference proteome</keyword>
<sequence>MLSEMSASEFSDWTAFFSKTPFTDQLLDAEFATAKELMVAMFTGKNDLSAIDFSLLSQPEDEPEKTDEELMLAGEGLFGGSRYVPAN</sequence>
<dbReference type="eggNOG" id="ENOG50331YY">
    <property type="taxonomic scope" value="Bacteria"/>
</dbReference>
<evidence type="ECO:0000313" key="2">
    <source>
        <dbReference type="EMBL" id="KFC77398.1"/>
    </source>
</evidence>
<reference evidence="2 3" key="1">
    <citation type="submission" date="2014-05" db="EMBL/GenBank/DDBJ databases">
        <title>ATOL: Assembling a taxonomically balanced genome-scale reconstruction of the evolutionary history of the Enterobacteriaceae.</title>
        <authorList>
            <person name="Plunkett G.III."/>
            <person name="Neeno-Eckwall E.C."/>
            <person name="Glasner J.D."/>
            <person name="Perna N.T."/>
        </authorList>
    </citation>
    <scope>NUCLEOTIDE SEQUENCE [LARGE SCALE GENOMIC DNA]</scope>
    <source>
        <strain evidence="2 3">ATCC 33852</strain>
    </source>
</reference>
<evidence type="ECO:0000259" key="1">
    <source>
        <dbReference type="Pfam" id="PF06223"/>
    </source>
</evidence>
<gene>
    <name evidence="2" type="ORF">GEAM_4249</name>
</gene>
<comment type="caution">
    <text evidence="2">The sequence shown here is derived from an EMBL/GenBank/DDBJ whole genome shotgun (WGS) entry which is preliminary data.</text>
</comment>
<dbReference type="RefSeq" id="WP_051899601.1">
    <property type="nucleotide sequence ID" value="NZ_JMPJ01000075.1"/>
</dbReference>
<dbReference type="EMBL" id="JMPJ01000075">
    <property type="protein sequence ID" value="KFC77398.1"/>
    <property type="molecule type" value="Genomic_DNA"/>
</dbReference>
<protein>
    <submittedName>
        <fullName evidence="2">Minor tail protein T</fullName>
    </submittedName>
</protein>
<evidence type="ECO:0000313" key="3">
    <source>
        <dbReference type="Proteomes" id="UP000028640"/>
    </source>
</evidence>
<accession>A0A085G103</accession>
<feature type="domain" description="Minor tail T" evidence="1">
    <location>
        <begin position="6"/>
        <end position="80"/>
    </location>
</feature>
<dbReference type="Pfam" id="PF06223">
    <property type="entry name" value="Phage_tail_T"/>
    <property type="match status" value="1"/>
</dbReference>
<name>A0A085G103_EWIA3</name>
<dbReference type="AlphaFoldDB" id="A0A085G103"/>
<dbReference type="Proteomes" id="UP000028640">
    <property type="component" value="Unassembled WGS sequence"/>
</dbReference>
<dbReference type="GeneID" id="78382363"/>
<dbReference type="NCBIfam" id="TIGR01715">
    <property type="entry name" value="phage_lam_T"/>
    <property type="match status" value="1"/>
</dbReference>